<feature type="compositionally biased region" description="Basic and acidic residues" evidence="7">
    <location>
        <begin position="504"/>
        <end position="516"/>
    </location>
</feature>
<evidence type="ECO:0000256" key="1">
    <source>
        <dbReference type="ARBA" id="ARBA00022723"/>
    </source>
</evidence>
<protein>
    <recommendedName>
        <fullName evidence="5">C2H2 type master regulator of conidiophore development brlA</fullName>
    </recommendedName>
</protein>
<dbReference type="AlphaFoldDB" id="A0A1V8TIZ1"/>
<name>A0A1V8TIZ1_9PEZI</name>
<feature type="domain" description="C2H2-type" evidence="8">
    <location>
        <begin position="430"/>
        <end position="457"/>
    </location>
</feature>
<accession>A0A1V8TIZ1</accession>
<dbReference type="FunFam" id="3.30.160.60:FF:002343">
    <property type="entry name" value="Zinc finger protein 33A"/>
    <property type="match status" value="1"/>
</dbReference>
<feature type="region of interest" description="Disordered" evidence="7">
    <location>
        <begin position="616"/>
        <end position="641"/>
    </location>
</feature>
<feature type="domain" description="C2H2-type" evidence="8">
    <location>
        <begin position="400"/>
        <end position="429"/>
    </location>
</feature>
<dbReference type="PANTHER" id="PTHR14003">
    <property type="entry name" value="TRANSCRIPTIONAL REPRESSOR PROTEIN YY"/>
    <property type="match status" value="1"/>
</dbReference>
<dbReference type="PROSITE" id="PS00028">
    <property type="entry name" value="ZINC_FINGER_C2H2_1"/>
    <property type="match status" value="2"/>
</dbReference>
<feature type="region of interest" description="Disordered" evidence="7">
    <location>
        <begin position="203"/>
        <end position="223"/>
    </location>
</feature>
<organism evidence="9 10">
    <name type="scientific">Cryoendolithus antarcticus</name>
    <dbReference type="NCBI Taxonomy" id="1507870"/>
    <lineage>
        <taxon>Eukaryota</taxon>
        <taxon>Fungi</taxon>
        <taxon>Dikarya</taxon>
        <taxon>Ascomycota</taxon>
        <taxon>Pezizomycotina</taxon>
        <taxon>Dothideomycetes</taxon>
        <taxon>Dothideomycetidae</taxon>
        <taxon>Cladosporiales</taxon>
        <taxon>Cladosporiaceae</taxon>
        <taxon>Cryoendolithus</taxon>
    </lineage>
</organism>
<gene>
    <name evidence="9" type="ORF">B0A48_05619</name>
</gene>
<dbReference type="InParanoid" id="A0A1V8TIZ1"/>
<feature type="compositionally biased region" description="Polar residues" evidence="7">
    <location>
        <begin position="1"/>
        <end position="10"/>
    </location>
</feature>
<evidence type="ECO:0000259" key="8">
    <source>
        <dbReference type="PROSITE" id="PS50157"/>
    </source>
</evidence>
<evidence type="ECO:0000256" key="3">
    <source>
        <dbReference type="ARBA" id="ARBA00022771"/>
    </source>
</evidence>
<evidence type="ECO:0000256" key="2">
    <source>
        <dbReference type="ARBA" id="ARBA00022737"/>
    </source>
</evidence>
<dbReference type="Pfam" id="PF00096">
    <property type="entry name" value="zf-C2H2"/>
    <property type="match status" value="1"/>
</dbReference>
<feature type="region of interest" description="Disordered" evidence="7">
    <location>
        <begin position="37"/>
        <end position="70"/>
    </location>
</feature>
<sequence length="679" mass="74941">MLSTNPTSNLQQRRQQHQRQQSLEVPILATPLSAHQRLCSPQRAHRRGQSLDQRPNARSTPTGFRPLHPQEQPHLQASTAQNTNTGQNYPPQDLQHYKQETQQHLPGQPGLPAADFQTHLQQQLHGRPVNVDPQQIAFERAEDAKAELQKHIQWFATTYGGSAPNITISTSPATDFPPTKMSNMPMNQKQQHIAMAMHGIPPSHNPNPHPHPHTVPNTPQHHARPWSSPVLINGKHERSQSFQLDTAPMSGSFDIHAGDLMAAAQAEQVHFEAFTHDNLARFGGAQSYASSAYSSSVADAHSPSAYNTPHMPTLVEEPDLIGPAFDVNAPFIRDGSTILDTTGVADEQDNQFLYQPQALSPRAAALASLGGINASIEDTGISSEEVTQYMSEQNPANSRWTCLYPGCGKDFGRKENIRAHVQTHLGDRQFKCNDCGKCFVRQHDLKRHAKIHSGVKAHVCPCNMSFARQDALTRHRQRGMCEGVLPGFEKTEEDRKPRGRPRKERPDMETRAEKATRARHMDTHYMSDDNTTIGAGNNILSYHHASPEYTATAIDQFLAAADEQYLSASSDSGASDRSFPVTPPDTQSDMYEDINFNEFVDAVAVDALGNTEFDFSSGTGGSWRADTPPSSPPYDYSSPLDALSPPSDCAPMQDFELMGGLGGVMQYLEQPNYVGFEGM</sequence>
<keyword evidence="4" id="KW-0862">Zinc</keyword>
<feature type="compositionally biased region" description="Polar residues" evidence="7">
    <location>
        <begin position="50"/>
        <end position="62"/>
    </location>
</feature>
<evidence type="ECO:0000313" key="10">
    <source>
        <dbReference type="Proteomes" id="UP000192596"/>
    </source>
</evidence>
<dbReference type="GO" id="GO:0008270">
    <property type="term" value="F:zinc ion binding"/>
    <property type="evidence" value="ECO:0007669"/>
    <property type="project" value="UniProtKB-KW"/>
</dbReference>
<dbReference type="GO" id="GO:0000978">
    <property type="term" value="F:RNA polymerase II cis-regulatory region sequence-specific DNA binding"/>
    <property type="evidence" value="ECO:0007669"/>
    <property type="project" value="TreeGrafter"/>
</dbReference>
<keyword evidence="1" id="KW-0479">Metal-binding</keyword>
<comment type="caution">
    <text evidence="9">The sequence shown here is derived from an EMBL/GenBank/DDBJ whole genome shotgun (WGS) entry which is preliminary data.</text>
</comment>
<evidence type="ECO:0000313" key="9">
    <source>
        <dbReference type="EMBL" id="OQO11363.1"/>
    </source>
</evidence>
<dbReference type="GO" id="GO:0000785">
    <property type="term" value="C:chromatin"/>
    <property type="evidence" value="ECO:0007669"/>
    <property type="project" value="TreeGrafter"/>
</dbReference>
<dbReference type="Gene3D" id="3.30.160.60">
    <property type="entry name" value="Classic Zinc Finger"/>
    <property type="match status" value="2"/>
</dbReference>
<keyword evidence="10" id="KW-1185">Reference proteome</keyword>
<dbReference type="PANTHER" id="PTHR14003:SF19">
    <property type="entry name" value="YY2 TRANSCRIPTION FACTOR"/>
    <property type="match status" value="1"/>
</dbReference>
<reference evidence="10" key="1">
    <citation type="submission" date="2017-03" db="EMBL/GenBank/DDBJ databases">
        <title>Genomes of endolithic fungi from Antarctica.</title>
        <authorList>
            <person name="Coleine C."/>
            <person name="Masonjones S."/>
            <person name="Stajich J.E."/>
        </authorList>
    </citation>
    <scope>NUCLEOTIDE SEQUENCE [LARGE SCALE GENOMIC DNA]</scope>
    <source>
        <strain evidence="10">CCFEE 5527</strain>
    </source>
</reference>
<proteinExistence type="predicted"/>
<dbReference type="PROSITE" id="PS50157">
    <property type="entry name" value="ZINC_FINGER_C2H2_2"/>
    <property type="match status" value="2"/>
</dbReference>
<dbReference type="OrthoDB" id="8117402at2759"/>
<evidence type="ECO:0000256" key="7">
    <source>
        <dbReference type="SAM" id="MobiDB-lite"/>
    </source>
</evidence>
<evidence type="ECO:0000256" key="6">
    <source>
        <dbReference type="PROSITE-ProRule" id="PRU00042"/>
    </source>
</evidence>
<keyword evidence="2" id="KW-0677">Repeat</keyword>
<dbReference type="GO" id="GO:0005667">
    <property type="term" value="C:transcription regulator complex"/>
    <property type="evidence" value="ECO:0007669"/>
    <property type="project" value="TreeGrafter"/>
</dbReference>
<dbReference type="Proteomes" id="UP000192596">
    <property type="component" value="Unassembled WGS sequence"/>
</dbReference>
<dbReference type="SMART" id="SM00355">
    <property type="entry name" value="ZnF_C2H2"/>
    <property type="match status" value="2"/>
</dbReference>
<keyword evidence="3 6" id="KW-0863">Zinc-finger</keyword>
<dbReference type="SUPFAM" id="SSF57667">
    <property type="entry name" value="beta-beta-alpha zinc fingers"/>
    <property type="match status" value="2"/>
</dbReference>
<dbReference type="EMBL" id="NAJO01000007">
    <property type="protein sequence ID" value="OQO11363.1"/>
    <property type="molecule type" value="Genomic_DNA"/>
</dbReference>
<evidence type="ECO:0000256" key="5">
    <source>
        <dbReference type="ARBA" id="ARBA00044085"/>
    </source>
</evidence>
<feature type="region of interest" description="Disordered" evidence="7">
    <location>
        <begin position="486"/>
        <end position="516"/>
    </location>
</feature>
<dbReference type="GO" id="GO:0000981">
    <property type="term" value="F:DNA-binding transcription factor activity, RNA polymerase II-specific"/>
    <property type="evidence" value="ECO:0007669"/>
    <property type="project" value="TreeGrafter"/>
</dbReference>
<dbReference type="InterPro" id="IPR036236">
    <property type="entry name" value="Znf_C2H2_sf"/>
</dbReference>
<evidence type="ECO:0000256" key="4">
    <source>
        <dbReference type="ARBA" id="ARBA00022833"/>
    </source>
</evidence>
<dbReference type="STRING" id="1507870.A0A1V8TIZ1"/>
<dbReference type="InterPro" id="IPR013087">
    <property type="entry name" value="Znf_C2H2_type"/>
</dbReference>
<feature type="region of interest" description="Disordered" evidence="7">
    <location>
        <begin position="1"/>
        <end position="22"/>
    </location>
</feature>